<proteinExistence type="predicted"/>
<organism evidence="2 3">
    <name type="scientific">Stylosanthes scabra</name>
    <dbReference type="NCBI Taxonomy" id="79078"/>
    <lineage>
        <taxon>Eukaryota</taxon>
        <taxon>Viridiplantae</taxon>
        <taxon>Streptophyta</taxon>
        <taxon>Embryophyta</taxon>
        <taxon>Tracheophyta</taxon>
        <taxon>Spermatophyta</taxon>
        <taxon>Magnoliopsida</taxon>
        <taxon>eudicotyledons</taxon>
        <taxon>Gunneridae</taxon>
        <taxon>Pentapetalae</taxon>
        <taxon>rosids</taxon>
        <taxon>fabids</taxon>
        <taxon>Fabales</taxon>
        <taxon>Fabaceae</taxon>
        <taxon>Papilionoideae</taxon>
        <taxon>50 kb inversion clade</taxon>
        <taxon>dalbergioids sensu lato</taxon>
        <taxon>Dalbergieae</taxon>
        <taxon>Pterocarpus clade</taxon>
        <taxon>Stylosanthes</taxon>
    </lineage>
</organism>
<name>A0ABU6T6H0_9FABA</name>
<accession>A0ABU6T6H0</accession>
<evidence type="ECO:0000256" key="1">
    <source>
        <dbReference type="SAM" id="MobiDB-lite"/>
    </source>
</evidence>
<feature type="region of interest" description="Disordered" evidence="1">
    <location>
        <begin position="305"/>
        <end position="345"/>
    </location>
</feature>
<protein>
    <submittedName>
        <fullName evidence="2">Uncharacterized protein</fullName>
    </submittedName>
</protein>
<comment type="caution">
    <text evidence="2">The sequence shown here is derived from an EMBL/GenBank/DDBJ whole genome shotgun (WGS) entry which is preliminary data.</text>
</comment>
<reference evidence="2 3" key="1">
    <citation type="journal article" date="2023" name="Plants (Basel)">
        <title>Bridging the Gap: Combining Genomics and Transcriptomics Approaches to Understand Stylosanthes scabra, an Orphan Legume from the Brazilian Caatinga.</title>
        <authorList>
            <person name="Ferreira-Neto J.R.C."/>
            <person name="da Silva M.D."/>
            <person name="Binneck E."/>
            <person name="de Melo N.F."/>
            <person name="da Silva R.H."/>
            <person name="de Melo A.L.T.M."/>
            <person name="Pandolfi V."/>
            <person name="Bustamante F.O."/>
            <person name="Brasileiro-Vidal A.C."/>
            <person name="Benko-Iseppon A.M."/>
        </authorList>
    </citation>
    <scope>NUCLEOTIDE SEQUENCE [LARGE SCALE GENOMIC DNA]</scope>
    <source>
        <tissue evidence="2">Leaves</tissue>
    </source>
</reference>
<evidence type="ECO:0000313" key="3">
    <source>
        <dbReference type="Proteomes" id="UP001341840"/>
    </source>
</evidence>
<feature type="compositionally biased region" description="Basic and acidic residues" evidence="1">
    <location>
        <begin position="305"/>
        <end position="316"/>
    </location>
</feature>
<gene>
    <name evidence="2" type="ORF">PIB30_014371</name>
</gene>
<dbReference type="EMBL" id="JASCZI010090659">
    <property type="protein sequence ID" value="MED6144286.1"/>
    <property type="molecule type" value="Genomic_DNA"/>
</dbReference>
<dbReference type="PANTHER" id="PTHR34659">
    <property type="entry name" value="BNAA05G11610D PROTEIN"/>
    <property type="match status" value="1"/>
</dbReference>
<dbReference type="PANTHER" id="PTHR34659:SF8">
    <property type="entry name" value="(RAPE) HYPOTHETICAL PROTEIN"/>
    <property type="match status" value="1"/>
</dbReference>
<sequence length="345" mass="38578">MAMDVKGIAWVGNVYQKFENMCLEMEEMMLEDTVKYMEDQMQVVGENVKKIYAGVMKDLLPLSLCDLDENDVPELLIDHHSDDGSFEMTSQGSKKITVKADAKETEENSRVNFDANAVSEIPSLASDTRRCTTSSQACELSNEKQNCEANFSNPASAEVKSPASDALCCDEIESSSTEQIYNAPASVKPAEEKEMSMTCSSSSVLFGDTDGFSLIRTTEADDYSHDTVVVSHPEAWSSDATMIDTMQQDDEKNLDETCVMVTKNELRLAPESGGNLETNKKKRRQRFMLSKKSARKQEYKELMMWHSNNDEEKGDGVVKNSCPSSVEDHKKSELPDISEPEWELL</sequence>
<dbReference type="Proteomes" id="UP001341840">
    <property type="component" value="Unassembled WGS sequence"/>
</dbReference>
<evidence type="ECO:0000313" key="2">
    <source>
        <dbReference type="EMBL" id="MED6144286.1"/>
    </source>
</evidence>
<feature type="compositionally biased region" description="Acidic residues" evidence="1">
    <location>
        <begin position="336"/>
        <end position="345"/>
    </location>
</feature>
<dbReference type="InterPro" id="IPR053273">
    <property type="entry name" value="CST_Regulator"/>
</dbReference>
<feature type="region of interest" description="Disordered" evidence="1">
    <location>
        <begin position="270"/>
        <end position="290"/>
    </location>
</feature>
<keyword evidence="3" id="KW-1185">Reference proteome</keyword>